<dbReference type="STRING" id="1054147.F4QDL8"/>
<feature type="region of interest" description="Disordered" evidence="2">
    <location>
        <begin position="1"/>
        <end position="96"/>
    </location>
</feature>
<sequence length="574" mass="64610">MEQPQTEQSQQPQQEVHQESVKPSEEPSQSQQPQEVAPDTSSSSNGNVANGTAEVVPESEEPSKSASDAEKSPRESSDTPVSPTEDKSNKKKVDQKGGFFQLFRKKEADPISIQREKGETDSLVNLIKAYQPTHPDVKSEGSILPSQFESIFKDLAVIYQMCGDHQKTLKRHIKEIVAKSAERAQIFKLWNHLINEIQEVRPMIIDSTFIEVSLKSVISDPFTGQEQEEFEQLLKNCLYQHIDVPNVIDMIIAFSGSKYKADHNIVSNFIEVISSLKDKSSTVAIKADIVIQQLEKSRHFAEELRANSEKFDVDLNTDYKKQSDIHNTNSSERMNLITGLEQEVAKNTTEILNIDGKVTTLQQQLDELLKQKTAIESTNAQSKKKLDDLKKDEKKDQVLKQELDELKVKAENMTVLHESITKLKQEQDHITKSYVSTVLDQLNQSLEKHAENRKKIESSLEKQDDQQEDKIQLKDNLVKNKEHIEQISKVVEKIKNKLKEEDYDVELVKSMLEKSRSLTHSPVQPHVPASQVAPAQAPASAPAPVQPATAEQETTSTTSTASTTDQPHVVPQSN</sequence>
<dbReference type="RefSeq" id="XP_004350523.1">
    <property type="nucleotide sequence ID" value="XM_004350472.1"/>
</dbReference>
<evidence type="ECO:0000313" key="4">
    <source>
        <dbReference type="Proteomes" id="UP000007797"/>
    </source>
</evidence>
<dbReference type="Proteomes" id="UP000007797">
    <property type="component" value="Unassembled WGS sequence"/>
</dbReference>
<evidence type="ECO:0000313" key="3">
    <source>
        <dbReference type="EMBL" id="EGG13815.1"/>
    </source>
</evidence>
<evidence type="ECO:0000256" key="1">
    <source>
        <dbReference type="SAM" id="Coils"/>
    </source>
</evidence>
<feature type="region of interest" description="Disordered" evidence="2">
    <location>
        <begin position="516"/>
        <end position="574"/>
    </location>
</feature>
<feature type="compositionally biased region" description="Low complexity" evidence="2">
    <location>
        <begin position="26"/>
        <end position="38"/>
    </location>
</feature>
<feature type="compositionally biased region" description="Basic and acidic residues" evidence="2">
    <location>
        <begin position="61"/>
        <end position="77"/>
    </location>
</feature>
<evidence type="ECO:0000256" key="2">
    <source>
        <dbReference type="SAM" id="MobiDB-lite"/>
    </source>
</evidence>
<feature type="compositionally biased region" description="Low complexity" evidence="2">
    <location>
        <begin position="521"/>
        <end position="564"/>
    </location>
</feature>
<gene>
    <name evidence="3" type="ORF">DFA_11576</name>
</gene>
<feature type="compositionally biased region" description="Basic and acidic residues" evidence="2">
    <location>
        <begin position="84"/>
        <end position="95"/>
    </location>
</feature>
<feature type="coiled-coil region" evidence="1">
    <location>
        <begin position="439"/>
        <end position="466"/>
    </location>
</feature>
<dbReference type="OMA" id="RDECNEN"/>
<dbReference type="GeneID" id="14865801"/>
<feature type="compositionally biased region" description="Low complexity" evidence="2">
    <location>
        <begin position="1"/>
        <end position="15"/>
    </location>
</feature>
<protein>
    <submittedName>
        <fullName evidence="3">Uncharacterized protein</fullName>
    </submittedName>
</protein>
<organism evidence="3 4">
    <name type="scientific">Cavenderia fasciculata</name>
    <name type="common">Slime mold</name>
    <name type="synonym">Dictyostelium fasciculatum</name>
    <dbReference type="NCBI Taxonomy" id="261658"/>
    <lineage>
        <taxon>Eukaryota</taxon>
        <taxon>Amoebozoa</taxon>
        <taxon>Evosea</taxon>
        <taxon>Eumycetozoa</taxon>
        <taxon>Dictyostelia</taxon>
        <taxon>Acytosteliales</taxon>
        <taxon>Cavenderiaceae</taxon>
        <taxon>Cavenderia</taxon>
    </lineage>
</organism>
<keyword evidence="4" id="KW-1185">Reference proteome</keyword>
<reference evidence="4" key="1">
    <citation type="journal article" date="2011" name="Genome Res.">
        <title>Phylogeny-wide analysis of social amoeba genomes highlights ancient origins for complex intercellular communication.</title>
        <authorList>
            <person name="Heidel A.J."/>
            <person name="Lawal H.M."/>
            <person name="Felder M."/>
            <person name="Schilde C."/>
            <person name="Helps N.R."/>
            <person name="Tunggal B."/>
            <person name="Rivero F."/>
            <person name="John U."/>
            <person name="Schleicher M."/>
            <person name="Eichinger L."/>
            <person name="Platzer M."/>
            <person name="Noegel A.A."/>
            <person name="Schaap P."/>
            <person name="Gloeckner G."/>
        </authorList>
    </citation>
    <scope>NUCLEOTIDE SEQUENCE [LARGE SCALE GENOMIC DNA]</scope>
    <source>
        <strain evidence="4">SH3</strain>
    </source>
</reference>
<proteinExistence type="predicted"/>
<name>F4QDL8_CACFS</name>
<dbReference type="AlphaFoldDB" id="F4QDL8"/>
<feature type="compositionally biased region" description="Polar residues" evidence="2">
    <location>
        <begin position="39"/>
        <end position="50"/>
    </location>
</feature>
<dbReference type="KEGG" id="dfa:DFA_11576"/>
<accession>F4QDL8</accession>
<dbReference type="EMBL" id="GL883029">
    <property type="protein sequence ID" value="EGG13815.1"/>
    <property type="molecule type" value="Genomic_DNA"/>
</dbReference>
<keyword evidence="1" id="KW-0175">Coiled coil</keyword>
<feature type="coiled-coil region" evidence="1">
    <location>
        <begin position="351"/>
        <end position="409"/>
    </location>
</feature>
<feature type="compositionally biased region" description="Basic and acidic residues" evidence="2">
    <location>
        <begin position="16"/>
        <end position="25"/>
    </location>
</feature>